<keyword evidence="2" id="KW-1185">Reference proteome</keyword>
<gene>
    <name evidence="1" type="ORF">GCM10022212_04830</name>
</gene>
<proteinExistence type="predicted"/>
<organism evidence="1 2">
    <name type="scientific">Actimicrobium antarcticum</name>
    <dbReference type="NCBI Taxonomy" id="1051899"/>
    <lineage>
        <taxon>Bacteria</taxon>
        <taxon>Pseudomonadati</taxon>
        <taxon>Pseudomonadota</taxon>
        <taxon>Betaproteobacteria</taxon>
        <taxon>Burkholderiales</taxon>
        <taxon>Oxalobacteraceae</taxon>
        <taxon>Actimicrobium</taxon>
    </lineage>
</organism>
<name>A0ABP7SNH4_9BURK</name>
<accession>A0ABP7SNH4</accession>
<protein>
    <submittedName>
        <fullName evidence="1">Uncharacterized protein</fullName>
    </submittedName>
</protein>
<reference evidence="2" key="1">
    <citation type="journal article" date="2019" name="Int. J. Syst. Evol. Microbiol.">
        <title>The Global Catalogue of Microorganisms (GCM) 10K type strain sequencing project: providing services to taxonomists for standard genome sequencing and annotation.</title>
        <authorList>
            <consortium name="The Broad Institute Genomics Platform"/>
            <consortium name="The Broad Institute Genome Sequencing Center for Infectious Disease"/>
            <person name="Wu L."/>
            <person name="Ma J."/>
        </authorList>
    </citation>
    <scope>NUCLEOTIDE SEQUENCE [LARGE SCALE GENOMIC DNA]</scope>
    <source>
        <strain evidence="2">JCM 16673</strain>
    </source>
</reference>
<dbReference type="Proteomes" id="UP001501353">
    <property type="component" value="Unassembled WGS sequence"/>
</dbReference>
<evidence type="ECO:0000313" key="1">
    <source>
        <dbReference type="EMBL" id="GAA4013760.1"/>
    </source>
</evidence>
<evidence type="ECO:0000313" key="2">
    <source>
        <dbReference type="Proteomes" id="UP001501353"/>
    </source>
</evidence>
<sequence>MWFATVGNRWQQRVVRVCGGGTLQTRVSGVRVFFSQGYRENYSDPANGLRSAACGASAAEIAICVRWNPQAGSE</sequence>
<dbReference type="EMBL" id="BAAAZE010000003">
    <property type="protein sequence ID" value="GAA4013760.1"/>
    <property type="molecule type" value="Genomic_DNA"/>
</dbReference>
<comment type="caution">
    <text evidence="1">The sequence shown here is derived from an EMBL/GenBank/DDBJ whole genome shotgun (WGS) entry which is preliminary data.</text>
</comment>